<dbReference type="Proteomes" id="UP000008062">
    <property type="component" value="Chromosome 2"/>
</dbReference>
<protein>
    <recommendedName>
        <fullName evidence="6">FAD dependent oxidoreductase domain-containing protein</fullName>
    </recommendedName>
</protein>
<dbReference type="PANTHER" id="PTHR10961:SF46">
    <property type="entry name" value="PEROXISOMAL SARCOSINE OXIDASE"/>
    <property type="match status" value="1"/>
</dbReference>
<dbReference type="Pfam" id="PF01266">
    <property type="entry name" value="DAO"/>
    <property type="match status" value="1"/>
</dbReference>
<evidence type="ECO:0000256" key="3">
    <source>
        <dbReference type="ARBA" id="ARBA00022630"/>
    </source>
</evidence>
<dbReference type="EMBL" id="CM001197">
    <property type="protein sequence ID" value="EGP89703.1"/>
    <property type="molecule type" value="Genomic_DNA"/>
</dbReference>
<comment type="similarity">
    <text evidence="2">Belongs to the MSOX/MTOX family.</text>
</comment>
<dbReference type="GeneID" id="13403729"/>
<evidence type="ECO:0000256" key="5">
    <source>
        <dbReference type="ARBA" id="ARBA00023002"/>
    </source>
</evidence>
<dbReference type="InterPro" id="IPR006076">
    <property type="entry name" value="FAD-dep_OxRdtase"/>
</dbReference>
<dbReference type="SUPFAM" id="SSF51905">
    <property type="entry name" value="FAD/NAD(P)-binding domain"/>
    <property type="match status" value="1"/>
</dbReference>
<dbReference type="KEGG" id="ztr:MYCGRDRAFT_107834"/>
<dbReference type="InterPro" id="IPR045170">
    <property type="entry name" value="MTOX"/>
</dbReference>
<evidence type="ECO:0000256" key="4">
    <source>
        <dbReference type="ARBA" id="ARBA00022827"/>
    </source>
</evidence>
<accession>F9X2J9</accession>
<dbReference type="eggNOG" id="KOG2820">
    <property type="taxonomic scope" value="Eukaryota"/>
</dbReference>
<evidence type="ECO:0000256" key="1">
    <source>
        <dbReference type="ARBA" id="ARBA00001974"/>
    </source>
</evidence>
<evidence type="ECO:0000256" key="2">
    <source>
        <dbReference type="ARBA" id="ARBA00010989"/>
    </source>
</evidence>
<dbReference type="InParanoid" id="F9X2J9"/>
<keyword evidence="8" id="KW-1185">Reference proteome</keyword>
<evidence type="ECO:0000259" key="6">
    <source>
        <dbReference type="Pfam" id="PF01266"/>
    </source>
</evidence>
<dbReference type="Gene3D" id="3.50.50.60">
    <property type="entry name" value="FAD/NAD(P)-binding domain"/>
    <property type="match status" value="1"/>
</dbReference>
<keyword evidence="5" id="KW-0560">Oxidoreductase</keyword>
<feature type="domain" description="FAD dependent oxidoreductase" evidence="6">
    <location>
        <begin position="9"/>
        <end position="392"/>
    </location>
</feature>
<evidence type="ECO:0000313" key="7">
    <source>
        <dbReference type="EMBL" id="EGP89703.1"/>
    </source>
</evidence>
<dbReference type="HOGENOM" id="CLU_007884_0_0_1"/>
<dbReference type="OMA" id="WRKQGDD"/>
<dbReference type="AlphaFoldDB" id="F9X2J9"/>
<reference evidence="7 8" key="1">
    <citation type="journal article" date="2011" name="PLoS Genet.">
        <title>Finished genome of the fungal wheat pathogen Mycosphaerella graminicola reveals dispensome structure, chromosome plasticity, and stealth pathogenesis.</title>
        <authorList>
            <person name="Goodwin S.B."/>
            <person name="Ben M'barek S."/>
            <person name="Dhillon B."/>
            <person name="Wittenberg A.H.J."/>
            <person name="Crane C.F."/>
            <person name="Hane J.K."/>
            <person name="Foster A.J."/>
            <person name="Van der Lee T.A.J."/>
            <person name="Grimwood J."/>
            <person name="Aerts A."/>
            <person name="Antoniw J."/>
            <person name="Bailey A."/>
            <person name="Bluhm B."/>
            <person name="Bowler J."/>
            <person name="Bristow J."/>
            <person name="van der Burgt A."/>
            <person name="Canto-Canche B."/>
            <person name="Churchill A.C.L."/>
            <person name="Conde-Ferraez L."/>
            <person name="Cools H.J."/>
            <person name="Coutinho P.M."/>
            <person name="Csukai M."/>
            <person name="Dehal P."/>
            <person name="De Wit P."/>
            <person name="Donzelli B."/>
            <person name="van de Geest H.C."/>
            <person name="van Ham R.C.H.J."/>
            <person name="Hammond-Kosack K.E."/>
            <person name="Henrissat B."/>
            <person name="Kilian A."/>
            <person name="Kobayashi A.K."/>
            <person name="Koopmann E."/>
            <person name="Kourmpetis Y."/>
            <person name="Kuzniar A."/>
            <person name="Lindquist E."/>
            <person name="Lombard V."/>
            <person name="Maliepaard C."/>
            <person name="Martins N."/>
            <person name="Mehrabi R."/>
            <person name="Nap J.P.H."/>
            <person name="Ponomarenko A."/>
            <person name="Rudd J.J."/>
            <person name="Salamov A."/>
            <person name="Schmutz J."/>
            <person name="Schouten H.J."/>
            <person name="Shapiro H."/>
            <person name="Stergiopoulos I."/>
            <person name="Torriani S.F.F."/>
            <person name="Tu H."/>
            <person name="de Vries R.P."/>
            <person name="Waalwijk C."/>
            <person name="Ware S.B."/>
            <person name="Wiebenga A."/>
            <person name="Zwiers L.-H."/>
            <person name="Oliver R.P."/>
            <person name="Grigoriev I.V."/>
            <person name="Kema G.H.J."/>
        </authorList>
    </citation>
    <scope>NUCLEOTIDE SEQUENCE [LARGE SCALE GENOMIC DNA]</scope>
    <source>
        <strain evidence="8">CBS 115943 / IPO323</strain>
    </source>
</reference>
<keyword evidence="3" id="KW-0285">Flavoprotein</keyword>
<dbReference type="GO" id="GO:0050031">
    <property type="term" value="F:L-pipecolate oxidase activity"/>
    <property type="evidence" value="ECO:0007669"/>
    <property type="project" value="TreeGrafter"/>
</dbReference>
<organism evidence="7 8">
    <name type="scientific">Zymoseptoria tritici (strain CBS 115943 / IPO323)</name>
    <name type="common">Speckled leaf blotch fungus</name>
    <name type="synonym">Septoria tritici</name>
    <dbReference type="NCBI Taxonomy" id="336722"/>
    <lineage>
        <taxon>Eukaryota</taxon>
        <taxon>Fungi</taxon>
        <taxon>Dikarya</taxon>
        <taxon>Ascomycota</taxon>
        <taxon>Pezizomycotina</taxon>
        <taxon>Dothideomycetes</taxon>
        <taxon>Dothideomycetidae</taxon>
        <taxon>Mycosphaerellales</taxon>
        <taxon>Mycosphaerellaceae</taxon>
        <taxon>Zymoseptoria</taxon>
    </lineage>
</organism>
<dbReference type="GO" id="GO:0050660">
    <property type="term" value="F:flavin adenine dinucleotide binding"/>
    <property type="evidence" value="ECO:0007669"/>
    <property type="project" value="InterPro"/>
</dbReference>
<dbReference type="RefSeq" id="XP_003854727.1">
    <property type="nucleotide sequence ID" value="XM_003854679.1"/>
</dbReference>
<dbReference type="Gene3D" id="3.30.9.10">
    <property type="entry name" value="D-Amino Acid Oxidase, subunit A, domain 2"/>
    <property type="match status" value="1"/>
</dbReference>
<dbReference type="PANTHER" id="PTHR10961">
    <property type="entry name" value="PEROXISOMAL SARCOSINE OXIDASE"/>
    <property type="match status" value="1"/>
</dbReference>
<proteinExistence type="inferred from homology"/>
<comment type="cofactor">
    <cofactor evidence="1">
        <name>FAD</name>
        <dbReference type="ChEBI" id="CHEBI:57692"/>
    </cofactor>
</comment>
<dbReference type="STRING" id="336722.F9X2J9"/>
<sequence length="512" mass="56122">MAKALPSSVIIVGSGVFGLGTAYELATRSKDIDITVIERCPFPAPDGSSIDSSRIIRADYASLPYAKLMTEAMPHWRGAFGAEGRYTESGLALLNNSATADASAEHFLEDALRNVTETLGLKKGKKEDGGQITVFDRAADTIPVVSENLANAKGYVNWTSGWAHAEDGVKYMRRQVEALGRVKFLTAEVTRLLFSSSDVEGVILKDGSRMKADLTILATGAWTPALIDLRGIASATGQVMAYVNISPEEEAHHSQAGQPVLLCEDDGMFIIPPRDGILKVARHGYGYANPVRIPHPEVRGETITVSLPRTGVTHPNMQIPPEGDAACRAFLRKAIPSMGERPWTNTRICWYTDTVSGDWLISYHPKYSGLFVATGGSGHGYKFLPIIGGRIVDVIEGRDRDELGSELRKRWAWPKERIEADHVWTNDWRGEGRKGMVLDEEYAKGDAKARFSHRRGKPLSSSTHVSRLQTIVRINLLVNVHGSPIVKETFRVSAFGLMTSSPARLYVLGRPQ</sequence>
<dbReference type="GO" id="GO:0008115">
    <property type="term" value="F:sarcosine oxidase activity"/>
    <property type="evidence" value="ECO:0007669"/>
    <property type="project" value="TreeGrafter"/>
</dbReference>
<keyword evidence="4" id="KW-0274">FAD</keyword>
<dbReference type="InterPro" id="IPR036188">
    <property type="entry name" value="FAD/NAD-bd_sf"/>
</dbReference>
<dbReference type="GO" id="GO:0004657">
    <property type="term" value="F:proline dehydrogenase activity"/>
    <property type="evidence" value="ECO:0007669"/>
    <property type="project" value="TreeGrafter"/>
</dbReference>
<name>F9X2J9_ZYMTI</name>
<gene>
    <name evidence="7" type="ORF">MYCGRDRAFT_107834</name>
</gene>
<dbReference type="OrthoDB" id="2219495at2759"/>
<evidence type="ECO:0000313" key="8">
    <source>
        <dbReference type="Proteomes" id="UP000008062"/>
    </source>
</evidence>